<organism evidence="2">
    <name type="scientific">uncultured Rubrobacteraceae bacterium</name>
    <dbReference type="NCBI Taxonomy" id="349277"/>
    <lineage>
        <taxon>Bacteria</taxon>
        <taxon>Bacillati</taxon>
        <taxon>Actinomycetota</taxon>
        <taxon>Rubrobacteria</taxon>
        <taxon>Rubrobacterales</taxon>
        <taxon>Rubrobacteraceae</taxon>
        <taxon>environmental samples</taxon>
    </lineage>
</organism>
<feature type="non-terminal residue" evidence="2">
    <location>
        <position position="37"/>
    </location>
</feature>
<name>A0A6J4PQS2_9ACTN</name>
<proteinExistence type="predicted"/>
<sequence>GDPRPRRAGSTVFWRVAVTRPGSAPRSQGSIAGRRSP</sequence>
<accession>A0A6J4PQS2</accession>
<evidence type="ECO:0000313" key="2">
    <source>
        <dbReference type="EMBL" id="CAA9419682.1"/>
    </source>
</evidence>
<dbReference type="EMBL" id="CADCUW010000304">
    <property type="protein sequence ID" value="CAA9419682.1"/>
    <property type="molecule type" value="Genomic_DNA"/>
</dbReference>
<feature type="non-terminal residue" evidence="2">
    <location>
        <position position="1"/>
    </location>
</feature>
<feature type="region of interest" description="Disordered" evidence="1">
    <location>
        <begin position="18"/>
        <end position="37"/>
    </location>
</feature>
<gene>
    <name evidence="2" type="ORF">AVDCRST_MAG01-01-2174</name>
</gene>
<dbReference type="AlphaFoldDB" id="A0A6J4PQS2"/>
<protein>
    <submittedName>
        <fullName evidence="2">Regulatory protein RecX</fullName>
    </submittedName>
</protein>
<reference evidence="2" key="1">
    <citation type="submission" date="2020-02" db="EMBL/GenBank/DDBJ databases">
        <authorList>
            <person name="Meier V. D."/>
        </authorList>
    </citation>
    <scope>NUCLEOTIDE SEQUENCE</scope>
    <source>
        <strain evidence="2">AVDCRST_MAG01</strain>
    </source>
</reference>
<evidence type="ECO:0000256" key="1">
    <source>
        <dbReference type="SAM" id="MobiDB-lite"/>
    </source>
</evidence>